<dbReference type="Pfam" id="PF00975">
    <property type="entry name" value="Thioesterase"/>
    <property type="match status" value="1"/>
</dbReference>
<dbReference type="SUPFAM" id="SSF53474">
    <property type="entry name" value="alpha/beta-Hydrolases"/>
    <property type="match status" value="1"/>
</dbReference>
<dbReference type="PANTHER" id="PTHR45527:SF1">
    <property type="entry name" value="FATTY ACID SYNTHASE"/>
    <property type="match status" value="1"/>
</dbReference>
<proteinExistence type="predicted"/>
<dbReference type="NCBIfam" id="TIGR01733">
    <property type="entry name" value="AA-adenyl-dom"/>
    <property type="match status" value="1"/>
</dbReference>
<dbReference type="PROSITE" id="PS00012">
    <property type="entry name" value="PHOSPHOPANTETHEINE"/>
    <property type="match status" value="1"/>
</dbReference>
<dbReference type="InterPro" id="IPR001031">
    <property type="entry name" value="Thioesterase"/>
</dbReference>
<sequence length="1316" mass="140863">MSARSNTVPLTEAQSGLWYAQRLDPTNPSFNTGQYLDMRGPLDVAAFRAAVDRVGDEAEALALRFVDGAEGPSQYVDPASRPRLTTCDVSGEADPEAAALGAIRREMETPIDLERGPMATQILYRLGPERHLWLQRVHHLATDGYGMVLLTNRIAELYDVAVGGRAKEGPALAPLAGVWAEDGAYRASPRRADDAAWWRATMSGASDGGAASSVASLHGARSMDPVGAHRSHRHERRLSAPVRDGLRALAERAKVSWPDAVTALVAAYCRRFAGTESIVVGVPHMGRLGSASARVAAMVMNVLPLRIAPDEDAPLVDYLVAMSKALVHARRRGRFRSEQLRRDLGLLGGDRRLYGPLVNVLPFDQPPRLHGLDVSLHVTGTGPIEDLHVTLRGDAIQELTLEVDANPDLYRASEVAAHGERLAAFLAAMVDAATLGAVPTATPEEAERELEAFNAVARDVPETTLVALIERTMRARSDAPALCFEGETLDYAALDRRSAALARALAARGAGPGEVVAVALPRSIELVVALVAVLRAGAAYLPLDLDHPAGRIATILENAQPAAVLAESDPHGLYGARLVPPARWHEAPADALAVSPAPDDAAYVIYTSGSTGDPKGVIVTHRAIVNRLLWMQEHYGIGAHDRVLQKTPATFDVSVWEFFLPLLAGGTLVVAPPGAHREPAAIAALIREEAISTLHFVPSMLSAFLDAPEAAGLSVARVFCSGEELPSDLRDRFHRVMQAELHNLYGPTEAAVDVSYWPAGPEDASRPVPIGYPVWNTRLVVLDERRRPVPAGMVGHLYLGGVQLARGYLRRPDLTAERFIDDPFHPGERLYMTGDLARRRENGAIVYMGRADRQVKIRGLRIELGEIEAAVAGSNLTRAAAVVERDGRLIAYVVPGDGYAPATLRAALVARLPDYMVPAAIVEIPSLPVTANGKLDRRALPPPAFESSGGAAPSTATERTLAALYAEVLGRQEAVMARDDFFALGGDSLSAVRLLRLVREKLGYDPGLSELFKQPDVAGLAARIDAGARAMAETAAGETGGAGKTAQTRARDEGLAPVLMLTRGDPALPPLFVVHPAGGICWGYRALATALSPRRTVYGLQSPALDPDVAVPDSIDALAADYAQRMVETAPGGAYHIAGWSVGGIIAQAVAIELRKAGYEVGLVAMLDSYPAECWRAEPEPTESAALRSLLAIAGYDPETYPHLQTPDQIVGFLRAGESTLGNLPPRALDGVIRAVMGTNKLVRAHHHRRYESVLTHVRADNDHKARPHLTPELWTPYVGVLDRIAVPFLHPQLTGREATALIAPALSARMASEVA</sequence>
<gene>
    <name evidence="5" type="ORF">LZC94_29815</name>
</gene>
<dbReference type="Proteomes" id="UP001370348">
    <property type="component" value="Chromosome"/>
</dbReference>
<dbReference type="RefSeq" id="WP_394821656.1">
    <property type="nucleotide sequence ID" value="NZ_CP089984.1"/>
</dbReference>
<dbReference type="PROSITE" id="PS00455">
    <property type="entry name" value="AMP_BINDING"/>
    <property type="match status" value="1"/>
</dbReference>
<dbReference type="SMART" id="SM00824">
    <property type="entry name" value="PKS_TE"/>
    <property type="match status" value="1"/>
</dbReference>
<dbReference type="Gene3D" id="3.30.559.30">
    <property type="entry name" value="Nonribosomal peptide synthetase, condensation domain"/>
    <property type="match status" value="1"/>
</dbReference>
<dbReference type="SUPFAM" id="SSF47336">
    <property type="entry name" value="ACP-like"/>
    <property type="match status" value="1"/>
</dbReference>
<dbReference type="InterPro" id="IPR001242">
    <property type="entry name" value="Condensation_dom"/>
</dbReference>
<dbReference type="InterPro" id="IPR036736">
    <property type="entry name" value="ACP-like_sf"/>
</dbReference>
<dbReference type="InterPro" id="IPR020845">
    <property type="entry name" value="AMP-binding_CS"/>
</dbReference>
<keyword evidence="6" id="KW-1185">Reference proteome</keyword>
<dbReference type="PANTHER" id="PTHR45527">
    <property type="entry name" value="NONRIBOSOMAL PEPTIDE SYNTHETASE"/>
    <property type="match status" value="1"/>
</dbReference>
<dbReference type="Gene3D" id="3.30.300.30">
    <property type="match status" value="1"/>
</dbReference>
<dbReference type="InterPro" id="IPR042099">
    <property type="entry name" value="ANL_N_sf"/>
</dbReference>
<dbReference type="InterPro" id="IPR010071">
    <property type="entry name" value="AA_adenyl_dom"/>
</dbReference>
<dbReference type="Pfam" id="PF13193">
    <property type="entry name" value="AMP-binding_C"/>
    <property type="match status" value="1"/>
</dbReference>
<dbReference type="InterPro" id="IPR000873">
    <property type="entry name" value="AMP-dep_synth/lig_dom"/>
</dbReference>
<evidence type="ECO:0000256" key="1">
    <source>
        <dbReference type="ARBA" id="ARBA00001957"/>
    </source>
</evidence>
<evidence type="ECO:0000313" key="5">
    <source>
        <dbReference type="EMBL" id="WXB12039.1"/>
    </source>
</evidence>
<dbReference type="Gene3D" id="3.30.559.10">
    <property type="entry name" value="Chloramphenicol acetyltransferase-like domain"/>
    <property type="match status" value="1"/>
</dbReference>
<dbReference type="EMBL" id="CP089984">
    <property type="protein sequence ID" value="WXB12039.1"/>
    <property type="molecule type" value="Genomic_DNA"/>
</dbReference>
<dbReference type="InterPro" id="IPR025110">
    <property type="entry name" value="AMP-bd_C"/>
</dbReference>
<dbReference type="InterPro" id="IPR006162">
    <property type="entry name" value="Ppantetheine_attach_site"/>
</dbReference>
<dbReference type="InterPro" id="IPR020806">
    <property type="entry name" value="PKS_PP-bd"/>
</dbReference>
<feature type="domain" description="Carrier" evidence="4">
    <location>
        <begin position="952"/>
        <end position="1028"/>
    </location>
</feature>
<keyword evidence="2" id="KW-0596">Phosphopantetheine</keyword>
<evidence type="ECO:0000259" key="4">
    <source>
        <dbReference type="PROSITE" id="PS50075"/>
    </source>
</evidence>
<dbReference type="InterPro" id="IPR045851">
    <property type="entry name" value="AMP-bd_C_sf"/>
</dbReference>
<name>A0ABZ2LMA2_9BACT</name>
<dbReference type="Pfam" id="PF00501">
    <property type="entry name" value="AMP-binding"/>
    <property type="match status" value="1"/>
</dbReference>
<evidence type="ECO:0000256" key="2">
    <source>
        <dbReference type="ARBA" id="ARBA00022450"/>
    </source>
</evidence>
<dbReference type="Gene3D" id="3.40.50.1820">
    <property type="entry name" value="alpha/beta hydrolase"/>
    <property type="match status" value="1"/>
</dbReference>
<dbReference type="InterPro" id="IPR029058">
    <property type="entry name" value="AB_hydrolase_fold"/>
</dbReference>
<dbReference type="Pfam" id="PF00550">
    <property type="entry name" value="PP-binding"/>
    <property type="match status" value="1"/>
</dbReference>
<organism evidence="5 6">
    <name type="scientific">Pendulispora albinea</name>
    <dbReference type="NCBI Taxonomy" id="2741071"/>
    <lineage>
        <taxon>Bacteria</taxon>
        <taxon>Pseudomonadati</taxon>
        <taxon>Myxococcota</taxon>
        <taxon>Myxococcia</taxon>
        <taxon>Myxococcales</taxon>
        <taxon>Sorangiineae</taxon>
        <taxon>Pendulisporaceae</taxon>
        <taxon>Pendulispora</taxon>
    </lineage>
</organism>
<dbReference type="SMART" id="SM00823">
    <property type="entry name" value="PKS_PP"/>
    <property type="match status" value="1"/>
</dbReference>
<dbReference type="CDD" id="cd17646">
    <property type="entry name" value="A_NRPS_AB3403-like"/>
    <property type="match status" value="1"/>
</dbReference>
<dbReference type="Pfam" id="PF00668">
    <property type="entry name" value="Condensation"/>
    <property type="match status" value="1"/>
</dbReference>
<dbReference type="SUPFAM" id="SSF56801">
    <property type="entry name" value="Acetyl-CoA synthetase-like"/>
    <property type="match status" value="1"/>
</dbReference>
<dbReference type="Gene3D" id="3.40.50.12780">
    <property type="entry name" value="N-terminal domain of ligase-like"/>
    <property type="match status" value="1"/>
</dbReference>
<keyword evidence="3" id="KW-0597">Phosphoprotein</keyword>
<dbReference type="InterPro" id="IPR020802">
    <property type="entry name" value="TesA-like"/>
</dbReference>
<dbReference type="PROSITE" id="PS50075">
    <property type="entry name" value="CARRIER"/>
    <property type="match status" value="1"/>
</dbReference>
<evidence type="ECO:0000256" key="3">
    <source>
        <dbReference type="ARBA" id="ARBA00022553"/>
    </source>
</evidence>
<dbReference type="InterPro" id="IPR009081">
    <property type="entry name" value="PP-bd_ACP"/>
</dbReference>
<dbReference type="SUPFAM" id="SSF52777">
    <property type="entry name" value="CoA-dependent acyltransferases"/>
    <property type="match status" value="2"/>
</dbReference>
<comment type="cofactor">
    <cofactor evidence="1">
        <name>pantetheine 4'-phosphate</name>
        <dbReference type="ChEBI" id="CHEBI:47942"/>
    </cofactor>
</comment>
<protein>
    <submittedName>
        <fullName evidence="5">Amino acid adenylation domain-containing protein</fullName>
    </submittedName>
</protein>
<dbReference type="InterPro" id="IPR023213">
    <property type="entry name" value="CAT-like_dom_sf"/>
</dbReference>
<reference evidence="5 6" key="1">
    <citation type="submission" date="2021-12" db="EMBL/GenBank/DDBJ databases">
        <title>Discovery of the Pendulisporaceae a myxobacterial family with distinct sporulation behavior and unique specialized metabolism.</title>
        <authorList>
            <person name="Garcia R."/>
            <person name="Popoff A."/>
            <person name="Bader C.D."/>
            <person name="Loehr J."/>
            <person name="Walesch S."/>
            <person name="Walt C."/>
            <person name="Boldt J."/>
            <person name="Bunk B."/>
            <person name="Haeckl F.J.F.P.J."/>
            <person name="Gunesch A.P."/>
            <person name="Birkelbach J."/>
            <person name="Nuebel U."/>
            <person name="Pietschmann T."/>
            <person name="Bach T."/>
            <person name="Mueller R."/>
        </authorList>
    </citation>
    <scope>NUCLEOTIDE SEQUENCE [LARGE SCALE GENOMIC DNA]</scope>
    <source>
        <strain evidence="5 6">MSr11954</strain>
    </source>
</reference>
<accession>A0ABZ2LMA2</accession>
<evidence type="ECO:0000313" key="6">
    <source>
        <dbReference type="Proteomes" id="UP001370348"/>
    </source>
</evidence>